<sequence length="192" mass="21155">MAWSLRPHQPLRSVRFVRGAPPSRAALFGSPLEDLLAEQRSPCGSAVTTRGSSCIERLSPAGKPQMALPGLIVHHGVPRLACTISQSGCLLMEHPPCAAFAMTSSTSVRKIRRLSFELIRNLKKLVFFFKNIFLLTFRERAGISEENAEGGLHVDLAQIIKACDVCLKEDDNDKSVMNSVVFLLLILDLDKQ</sequence>
<evidence type="ECO:0000313" key="2">
    <source>
        <dbReference type="Proteomes" id="UP001177744"/>
    </source>
</evidence>
<reference evidence="1" key="1">
    <citation type="submission" date="2023-06" db="EMBL/GenBank/DDBJ databases">
        <title>Reference genome for the Northern bat (Eptesicus nilssonii), a most northern bat species.</title>
        <authorList>
            <person name="Laine V.N."/>
            <person name="Pulliainen A.T."/>
            <person name="Lilley T.M."/>
        </authorList>
    </citation>
    <scope>NUCLEOTIDE SEQUENCE</scope>
    <source>
        <strain evidence="1">BLF_Eptnil</strain>
        <tissue evidence="1">Kidney</tissue>
    </source>
</reference>
<organism evidence="1 2">
    <name type="scientific">Cnephaeus nilssonii</name>
    <name type="common">Northern bat</name>
    <name type="synonym">Eptesicus nilssonii</name>
    <dbReference type="NCBI Taxonomy" id="3371016"/>
    <lineage>
        <taxon>Eukaryota</taxon>
        <taxon>Metazoa</taxon>
        <taxon>Chordata</taxon>
        <taxon>Craniata</taxon>
        <taxon>Vertebrata</taxon>
        <taxon>Euteleostomi</taxon>
        <taxon>Mammalia</taxon>
        <taxon>Eutheria</taxon>
        <taxon>Laurasiatheria</taxon>
        <taxon>Chiroptera</taxon>
        <taxon>Yangochiroptera</taxon>
        <taxon>Vespertilionidae</taxon>
        <taxon>Cnephaeus</taxon>
    </lineage>
</organism>
<dbReference type="EMBL" id="JAULJE010000013">
    <property type="protein sequence ID" value="KAK1336310.1"/>
    <property type="molecule type" value="Genomic_DNA"/>
</dbReference>
<keyword evidence="2" id="KW-1185">Reference proteome</keyword>
<comment type="caution">
    <text evidence="1">The sequence shown here is derived from an EMBL/GenBank/DDBJ whole genome shotgun (WGS) entry which is preliminary data.</text>
</comment>
<gene>
    <name evidence="1" type="ORF">QTO34_004115</name>
</gene>
<dbReference type="Proteomes" id="UP001177744">
    <property type="component" value="Unassembled WGS sequence"/>
</dbReference>
<dbReference type="AlphaFoldDB" id="A0AA40HS08"/>
<name>A0AA40HS08_CNENI</name>
<evidence type="ECO:0000313" key="1">
    <source>
        <dbReference type="EMBL" id="KAK1336310.1"/>
    </source>
</evidence>
<proteinExistence type="predicted"/>
<accession>A0AA40HS08</accession>
<protein>
    <submittedName>
        <fullName evidence="1">Uncharacterized protein</fullName>
    </submittedName>
</protein>